<dbReference type="InterPro" id="IPR052155">
    <property type="entry name" value="Biofilm_reg_signaling"/>
</dbReference>
<dbReference type="PROSITE" id="PS50112">
    <property type="entry name" value="PAS"/>
    <property type="match status" value="1"/>
</dbReference>
<evidence type="ECO:0000259" key="2">
    <source>
        <dbReference type="PROSITE" id="PS50113"/>
    </source>
</evidence>
<feature type="domain" description="PAS" evidence="1">
    <location>
        <begin position="128"/>
        <end position="199"/>
    </location>
</feature>
<name>A0ABY8PPC0_9BACT</name>
<gene>
    <name evidence="3" type="ORF">JRV97_08400</name>
</gene>
<feature type="domain" description="PAC" evidence="2">
    <location>
        <begin position="76"/>
        <end position="127"/>
    </location>
</feature>
<dbReference type="InterPro" id="IPR001610">
    <property type="entry name" value="PAC"/>
</dbReference>
<dbReference type="PROSITE" id="PS50113">
    <property type="entry name" value="PAC"/>
    <property type="match status" value="2"/>
</dbReference>
<dbReference type="SMART" id="SM00091">
    <property type="entry name" value="PAS"/>
    <property type="match status" value="2"/>
</dbReference>
<dbReference type="Proteomes" id="UP001232493">
    <property type="component" value="Chromosome"/>
</dbReference>
<proteinExistence type="predicted"/>
<reference evidence="3 4" key="1">
    <citation type="submission" date="2021-02" db="EMBL/GenBank/DDBJ databases">
        <title>Characterization of Marinitoga sp. nov. str. BP5-C20A.</title>
        <authorList>
            <person name="Erauso G."/>
            <person name="Postec A."/>
        </authorList>
    </citation>
    <scope>NUCLEOTIDE SEQUENCE [LARGE SCALE GENOMIC DNA]</scope>
    <source>
        <strain evidence="3 4">BP5-C20A</strain>
    </source>
</reference>
<accession>A0ABY8PPC0</accession>
<dbReference type="InterPro" id="IPR000700">
    <property type="entry name" value="PAS-assoc_C"/>
</dbReference>
<dbReference type="CDD" id="cd00130">
    <property type="entry name" value="PAS"/>
    <property type="match status" value="2"/>
</dbReference>
<dbReference type="RefSeq" id="WP_280998009.1">
    <property type="nucleotide sequence ID" value="NZ_CP069362.1"/>
</dbReference>
<dbReference type="Pfam" id="PF13426">
    <property type="entry name" value="PAS_9"/>
    <property type="match status" value="2"/>
</dbReference>
<evidence type="ECO:0000313" key="3">
    <source>
        <dbReference type="EMBL" id="WGS64388.1"/>
    </source>
</evidence>
<protein>
    <submittedName>
        <fullName evidence="3">PAS domain-containing protein</fullName>
    </submittedName>
</protein>
<dbReference type="PANTHER" id="PTHR44757">
    <property type="entry name" value="DIGUANYLATE CYCLASE DGCP"/>
    <property type="match status" value="1"/>
</dbReference>
<sequence>MENIILKNIFKKSENAIFYWDKNLKLIKANKKAAEILGYDSVDEMIGIPYEKHIDETDEEIIKKIKNALESGKIFEIFEKKYISKNNEILWVEAHLSPLQLKNGDFIIQEIDYDLTERKKLEENIELEKEKFKQYFELSQTINVVLDSEGNIYDINKKACETLKIAKEKAIGMNWFDNFIPEDIKENIKKVFIDMVDGRIKRAESYENEIITKDGEKRIISWKNSYIKENDEVIYVISSGIDITREKKYLERIEYENIFINEFFKLSNKLLNIENNVNIFQIIIDNLIEIIPHAQAGAFVLLNDQGKYVYKAMNGYEIKYFIDVRLKNEINDLNVLEPFLVENWSKEYKYPKNEKNIFEKYGRIHEIKETLYIPLTVK</sequence>
<evidence type="ECO:0000259" key="1">
    <source>
        <dbReference type="PROSITE" id="PS50112"/>
    </source>
</evidence>
<organism evidence="3 4">
    <name type="scientific">Marinitoga aeolica</name>
    <dbReference type="NCBI Taxonomy" id="2809031"/>
    <lineage>
        <taxon>Bacteria</taxon>
        <taxon>Thermotogati</taxon>
        <taxon>Thermotogota</taxon>
        <taxon>Thermotogae</taxon>
        <taxon>Petrotogales</taxon>
        <taxon>Petrotogaceae</taxon>
        <taxon>Marinitoga</taxon>
    </lineage>
</organism>
<dbReference type="SUPFAM" id="SSF55785">
    <property type="entry name" value="PYP-like sensor domain (PAS domain)"/>
    <property type="match status" value="2"/>
</dbReference>
<dbReference type="EMBL" id="CP069362">
    <property type="protein sequence ID" value="WGS64388.1"/>
    <property type="molecule type" value="Genomic_DNA"/>
</dbReference>
<dbReference type="InterPro" id="IPR035965">
    <property type="entry name" value="PAS-like_dom_sf"/>
</dbReference>
<dbReference type="Gene3D" id="3.30.450.20">
    <property type="entry name" value="PAS domain"/>
    <property type="match status" value="2"/>
</dbReference>
<keyword evidence="4" id="KW-1185">Reference proteome</keyword>
<evidence type="ECO:0000313" key="4">
    <source>
        <dbReference type="Proteomes" id="UP001232493"/>
    </source>
</evidence>
<dbReference type="PANTHER" id="PTHR44757:SF2">
    <property type="entry name" value="BIOFILM ARCHITECTURE MAINTENANCE PROTEIN MBAA"/>
    <property type="match status" value="1"/>
</dbReference>
<dbReference type="InterPro" id="IPR000014">
    <property type="entry name" value="PAS"/>
</dbReference>
<dbReference type="NCBIfam" id="TIGR00229">
    <property type="entry name" value="sensory_box"/>
    <property type="match status" value="2"/>
</dbReference>
<feature type="domain" description="PAC" evidence="2">
    <location>
        <begin position="204"/>
        <end position="255"/>
    </location>
</feature>
<dbReference type="SMART" id="SM00086">
    <property type="entry name" value="PAC"/>
    <property type="match status" value="2"/>
</dbReference>